<sequence length="305" mass="34027">MSAHIAVINSIREFYIKEALIPIKVFEVVRRFPAVGYPEEVPGNAALLWLNKCSVKMRHRILYELEPGQQPSVGGPLVVQDLADLNNGCAPATLLSFYCRQHLPWHDLCMSGNNFADWLYNLQPSQRFRDAHFPHDVSFLTALQRKCVEVEPPADHTPLTETVLAKTPPRMSALMAVINGIMELYIKEVIIPMKVIEVVRRFSAVGYPEEVPVDAADAALLWLNKCSVNMRHRMSMSWCRATTCWRPPVLQDLADMNDGCALAALPLLRHAALALARRVPAGRQLGRLALHLAAEPALLRCALAA</sequence>
<dbReference type="Proteomes" id="UP000821845">
    <property type="component" value="Chromosome 1"/>
</dbReference>
<name>A0ACB7TFB4_HYAAI</name>
<dbReference type="EMBL" id="CM023481">
    <property type="protein sequence ID" value="KAH6944077.1"/>
    <property type="molecule type" value="Genomic_DNA"/>
</dbReference>
<proteinExistence type="predicted"/>
<protein>
    <submittedName>
        <fullName evidence="1">Uncharacterized protein</fullName>
    </submittedName>
</protein>
<evidence type="ECO:0000313" key="2">
    <source>
        <dbReference type="Proteomes" id="UP000821845"/>
    </source>
</evidence>
<gene>
    <name evidence="1" type="ORF">HPB50_001803</name>
</gene>
<organism evidence="1 2">
    <name type="scientific">Hyalomma asiaticum</name>
    <name type="common">Tick</name>
    <dbReference type="NCBI Taxonomy" id="266040"/>
    <lineage>
        <taxon>Eukaryota</taxon>
        <taxon>Metazoa</taxon>
        <taxon>Ecdysozoa</taxon>
        <taxon>Arthropoda</taxon>
        <taxon>Chelicerata</taxon>
        <taxon>Arachnida</taxon>
        <taxon>Acari</taxon>
        <taxon>Parasitiformes</taxon>
        <taxon>Ixodida</taxon>
        <taxon>Ixodoidea</taxon>
        <taxon>Ixodidae</taxon>
        <taxon>Hyalomminae</taxon>
        <taxon>Hyalomma</taxon>
    </lineage>
</organism>
<accession>A0ACB7TFB4</accession>
<evidence type="ECO:0000313" key="1">
    <source>
        <dbReference type="EMBL" id="KAH6944077.1"/>
    </source>
</evidence>
<comment type="caution">
    <text evidence="1">The sequence shown here is derived from an EMBL/GenBank/DDBJ whole genome shotgun (WGS) entry which is preliminary data.</text>
</comment>
<reference evidence="1" key="1">
    <citation type="submission" date="2020-05" db="EMBL/GenBank/DDBJ databases">
        <title>Large-scale comparative analyses of tick genomes elucidate their genetic diversity and vector capacities.</title>
        <authorList>
            <person name="Jia N."/>
            <person name="Wang J."/>
            <person name="Shi W."/>
            <person name="Du L."/>
            <person name="Sun Y."/>
            <person name="Zhan W."/>
            <person name="Jiang J."/>
            <person name="Wang Q."/>
            <person name="Zhang B."/>
            <person name="Ji P."/>
            <person name="Sakyi L.B."/>
            <person name="Cui X."/>
            <person name="Yuan T."/>
            <person name="Jiang B."/>
            <person name="Yang W."/>
            <person name="Lam T.T.-Y."/>
            <person name="Chang Q."/>
            <person name="Ding S."/>
            <person name="Wang X."/>
            <person name="Zhu J."/>
            <person name="Ruan X."/>
            <person name="Zhao L."/>
            <person name="Wei J."/>
            <person name="Que T."/>
            <person name="Du C."/>
            <person name="Cheng J."/>
            <person name="Dai P."/>
            <person name="Han X."/>
            <person name="Huang E."/>
            <person name="Gao Y."/>
            <person name="Liu J."/>
            <person name="Shao H."/>
            <person name="Ye R."/>
            <person name="Li L."/>
            <person name="Wei W."/>
            <person name="Wang X."/>
            <person name="Wang C."/>
            <person name="Yang T."/>
            <person name="Huo Q."/>
            <person name="Li W."/>
            <person name="Guo W."/>
            <person name="Chen H."/>
            <person name="Zhou L."/>
            <person name="Ni X."/>
            <person name="Tian J."/>
            <person name="Zhou Y."/>
            <person name="Sheng Y."/>
            <person name="Liu T."/>
            <person name="Pan Y."/>
            <person name="Xia L."/>
            <person name="Li J."/>
            <person name="Zhao F."/>
            <person name="Cao W."/>
        </authorList>
    </citation>
    <scope>NUCLEOTIDE SEQUENCE</scope>
    <source>
        <strain evidence="1">Hyas-2018</strain>
    </source>
</reference>
<keyword evidence="2" id="KW-1185">Reference proteome</keyword>